<evidence type="ECO:0000256" key="2">
    <source>
        <dbReference type="ARBA" id="ARBA00022777"/>
    </source>
</evidence>
<dbReference type="RefSeq" id="WP_210893720.1">
    <property type="nucleotide sequence ID" value="NZ_JAGPYQ010000002.1"/>
</dbReference>
<gene>
    <name evidence="4" type="ORF">J8N05_45310</name>
</gene>
<comment type="caution">
    <text evidence="4">The sequence shown here is derived from an EMBL/GenBank/DDBJ whole genome shotgun (WGS) entry which is preliminary data.</text>
</comment>
<proteinExistence type="predicted"/>
<dbReference type="InterPro" id="IPR002173">
    <property type="entry name" value="Carboh/pur_kinase_PfkB_CS"/>
</dbReference>
<evidence type="ECO:0000256" key="1">
    <source>
        <dbReference type="ARBA" id="ARBA00022679"/>
    </source>
</evidence>
<protein>
    <submittedName>
        <fullName evidence="4">Carbohydrate kinase family protein</fullName>
    </submittedName>
</protein>
<sequence>MPHTFDFDLLVIGDANPDVVLGPLDAPLSFGQHEQLVDSGLLTLGGSAAIMACGAARLGLKVAFAGRIGDDDAGRFVRTALDERGVDTTALRVDPTLATPLTVVLTRPDGDRAILTSPGTLTATGPEDVPESLLHAARHVHAASYFLLPQLAAALPELFGAARSRGATTSLDTNDDPSGGWAPDALPATLAVTDFLLPNAQEALALSAAAAVPSAVSSSALSSSAVSSRITSSHTASSSAAGTAPDSIEAAAAALAAHGTHVIVKNGADGAVAHDGFTVLRTDGIPARPVDTVGAGDSFDAGFVAAHLRGLSTADALALAAACGALSTRAHGGTPAQPTWDEAVAALSRNGKNL</sequence>
<feature type="domain" description="Carbohydrate kinase PfkB" evidence="3">
    <location>
        <begin position="9"/>
        <end position="339"/>
    </location>
</feature>
<dbReference type="PANTHER" id="PTHR10584">
    <property type="entry name" value="SUGAR KINASE"/>
    <property type="match status" value="1"/>
</dbReference>
<organism evidence="4 5">
    <name type="scientific">Streptomyces liliiviolaceus</name>
    <dbReference type="NCBI Taxonomy" id="2823109"/>
    <lineage>
        <taxon>Bacteria</taxon>
        <taxon>Bacillati</taxon>
        <taxon>Actinomycetota</taxon>
        <taxon>Actinomycetes</taxon>
        <taxon>Kitasatosporales</taxon>
        <taxon>Streptomycetaceae</taxon>
        <taxon>Streptomyces</taxon>
    </lineage>
</organism>
<dbReference type="InterPro" id="IPR011611">
    <property type="entry name" value="PfkB_dom"/>
</dbReference>
<evidence type="ECO:0000259" key="3">
    <source>
        <dbReference type="Pfam" id="PF00294"/>
    </source>
</evidence>
<evidence type="ECO:0000313" key="4">
    <source>
        <dbReference type="EMBL" id="MBQ0855393.1"/>
    </source>
</evidence>
<dbReference type="SUPFAM" id="SSF53613">
    <property type="entry name" value="Ribokinase-like"/>
    <property type="match status" value="1"/>
</dbReference>
<reference evidence="4 5" key="1">
    <citation type="submission" date="2021-04" db="EMBL/GenBank/DDBJ databases">
        <authorList>
            <person name="Tang X."/>
            <person name="Zhou X."/>
            <person name="Chen X."/>
            <person name="Cernava T."/>
            <person name="Zhang C."/>
        </authorList>
    </citation>
    <scope>NUCLEOTIDE SEQUENCE [LARGE SCALE GENOMIC DNA]</scope>
    <source>
        <strain evidence="4 5">BH-SS-21</strain>
    </source>
</reference>
<dbReference type="EMBL" id="JAGPYQ010000002">
    <property type="protein sequence ID" value="MBQ0855393.1"/>
    <property type="molecule type" value="Genomic_DNA"/>
</dbReference>
<dbReference type="InterPro" id="IPR029056">
    <property type="entry name" value="Ribokinase-like"/>
</dbReference>
<keyword evidence="5" id="KW-1185">Reference proteome</keyword>
<dbReference type="GO" id="GO:0005829">
    <property type="term" value="C:cytosol"/>
    <property type="evidence" value="ECO:0007669"/>
    <property type="project" value="TreeGrafter"/>
</dbReference>
<dbReference type="PROSITE" id="PS00584">
    <property type="entry name" value="PFKB_KINASES_2"/>
    <property type="match status" value="1"/>
</dbReference>
<dbReference type="Gene3D" id="3.40.1190.20">
    <property type="match status" value="1"/>
</dbReference>
<evidence type="ECO:0000313" key="5">
    <source>
        <dbReference type="Proteomes" id="UP000677413"/>
    </source>
</evidence>
<dbReference type="AlphaFoldDB" id="A0A940Y6C9"/>
<dbReference type="GO" id="GO:0016301">
    <property type="term" value="F:kinase activity"/>
    <property type="evidence" value="ECO:0007669"/>
    <property type="project" value="UniProtKB-KW"/>
</dbReference>
<dbReference type="Pfam" id="PF00294">
    <property type="entry name" value="PfkB"/>
    <property type="match status" value="1"/>
</dbReference>
<keyword evidence="1" id="KW-0808">Transferase</keyword>
<dbReference type="PANTHER" id="PTHR10584:SF166">
    <property type="entry name" value="RIBOKINASE"/>
    <property type="match status" value="1"/>
</dbReference>
<keyword evidence="2 4" id="KW-0418">Kinase</keyword>
<dbReference type="Proteomes" id="UP000677413">
    <property type="component" value="Unassembled WGS sequence"/>
</dbReference>
<accession>A0A940Y6C9</accession>
<name>A0A940Y6C9_9ACTN</name>